<dbReference type="EMBL" id="JARJCM010000003">
    <property type="protein sequence ID" value="KAJ7046110.1"/>
    <property type="molecule type" value="Genomic_DNA"/>
</dbReference>
<dbReference type="Proteomes" id="UP001218188">
    <property type="component" value="Unassembled WGS sequence"/>
</dbReference>
<dbReference type="SUPFAM" id="SSF56801">
    <property type="entry name" value="Acetyl-CoA synthetase-like"/>
    <property type="match status" value="1"/>
</dbReference>
<evidence type="ECO:0000313" key="2">
    <source>
        <dbReference type="Proteomes" id="UP001218188"/>
    </source>
</evidence>
<keyword evidence="2" id="KW-1185">Reference proteome</keyword>
<dbReference type="AlphaFoldDB" id="A0AAD6TIV9"/>
<accession>A0AAD6TIV9</accession>
<protein>
    <submittedName>
        <fullName evidence="1">Uncharacterized protein</fullName>
    </submittedName>
</protein>
<name>A0AAD6TIV9_9AGAR</name>
<proteinExistence type="predicted"/>
<organism evidence="1 2">
    <name type="scientific">Mycena alexandri</name>
    <dbReference type="NCBI Taxonomy" id="1745969"/>
    <lineage>
        <taxon>Eukaryota</taxon>
        <taxon>Fungi</taxon>
        <taxon>Dikarya</taxon>
        <taxon>Basidiomycota</taxon>
        <taxon>Agaricomycotina</taxon>
        <taxon>Agaricomycetes</taxon>
        <taxon>Agaricomycetidae</taxon>
        <taxon>Agaricales</taxon>
        <taxon>Marasmiineae</taxon>
        <taxon>Mycenaceae</taxon>
        <taxon>Mycena</taxon>
    </lineage>
</organism>
<comment type="caution">
    <text evidence="1">The sequence shown here is derived from an EMBL/GenBank/DDBJ whole genome shotgun (WGS) entry which is preliminary data.</text>
</comment>
<sequence>MPPFDIFLETIVRLRITGVSDISSLYLPLVIAVMIAAAPLDGEMDSMIAELPFDVPPLPGSVGQLLPFAEAKSMEPSSALDNPGSSAFAHRSFVSGIYLNDTQIDRLEFIFQNKGYQVYPTALETRLLSLEVVDNVIDRSSERFGEFAVAFVVSPSLGRDRDPAIKF</sequence>
<evidence type="ECO:0000313" key="1">
    <source>
        <dbReference type="EMBL" id="KAJ7046110.1"/>
    </source>
</evidence>
<reference evidence="1" key="1">
    <citation type="submission" date="2023-03" db="EMBL/GenBank/DDBJ databases">
        <title>Massive genome expansion in bonnet fungi (Mycena s.s.) driven by repeated elements and novel gene families across ecological guilds.</title>
        <authorList>
            <consortium name="Lawrence Berkeley National Laboratory"/>
            <person name="Harder C.B."/>
            <person name="Miyauchi S."/>
            <person name="Viragh M."/>
            <person name="Kuo A."/>
            <person name="Thoen E."/>
            <person name="Andreopoulos B."/>
            <person name="Lu D."/>
            <person name="Skrede I."/>
            <person name="Drula E."/>
            <person name="Henrissat B."/>
            <person name="Morin E."/>
            <person name="Kohler A."/>
            <person name="Barry K."/>
            <person name="LaButti K."/>
            <person name="Morin E."/>
            <person name="Salamov A."/>
            <person name="Lipzen A."/>
            <person name="Mereny Z."/>
            <person name="Hegedus B."/>
            <person name="Baldrian P."/>
            <person name="Stursova M."/>
            <person name="Weitz H."/>
            <person name="Taylor A."/>
            <person name="Grigoriev I.V."/>
            <person name="Nagy L.G."/>
            <person name="Martin F."/>
            <person name="Kauserud H."/>
        </authorList>
    </citation>
    <scope>NUCLEOTIDE SEQUENCE</scope>
    <source>
        <strain evidence="1">CBHHK200</strain>
    </source>
</reference>
<gene>
    <name evidence="1" type="ORF">C8F04DRAFT_1248374</name>
</gene>